<reference evidence="2" key="1">
    <citation type="journal article" date="2024" name="Antonie Van Leeuwenhoek">
        <title>Bradyrhizobium ontarionense sp. nov., a novel bacterial symbiont isolated from Aeschynomene indica (Indian jointvetch), harbours photosynthesis, nitrogen fixation and nitrous oxide (N2O) reductase genes.</title>
        <authorList>
            <person name="Bromfield E.S.P."/>
            <person name="Cloutier S."/>
        </authorList>
    </citation>
    <scope>NUCLEOTIDE SEQUENCE</scope>
    <source>
        <strain evidence="2">A19</strain>
    </source>
</reference>
<dbReference type="EMBL" id="CP088156">
    <property type="protein sequence ID" value="UFZ05310.1"/>
    <property type="molecule type" value="Genomic_DNA"/>
</dbReference>
<evidence type="ECO:0000256" key="1">
    <source>
        <dbReference type="SAM" id="Phobius"/>
    </source>
</evidence>
<dbReference type="RefSeq" id="WP_231323264.1">
    <property type="nucleotide sequence ID" value="NZ_CP088156.1"/>
</dbReference>
<keyword evidence="1" id="KW-0472">Membrane</keyword>
<protein>
    <submittedName>
        <fullName evidence="2">Uncharacterized protein</fullName>
    </submittedName>
</protein>
<evidence type="ECO:0000313" key="2">
    <source>
        <dbReference type="EMBL" id="UFZ05310.1"/>
    </source>
</evidence>
<proteinExistence type="predicted"/>
<keyword evidence="1" id="KW-0812">Transmembrane</keyword>
<accession>A0ABY3REC9</accession>
<organism evidence="2 3">
    <name type="scientific">Bradyrhizobium ontarionense</name>
    <dbReference type="NCBI Taxonomy" id="2898149"/>
    <lineage>
        <taxon>Bacteria</taxon>
        <taxon>Pseudomonadati</taxon>
        <taxon>Pseudomonadota</taxon>
        <taxon>Alphaproteobacteria</taxon>
        <taxon>Hyphomicrobiales</taxon>
        <taxon>Nitrobacteraceae</taxon>
        <taxon>Bradyrhizobium</taxon>
    </lineage>
</organism>
<dbReference type="Proteomes" id="UP001431010">
    <property type="component" value="Chromosome"/>
</dbReference>
<name>A0ABY3REC9_9BRAD</name>
<feature type="transmembrane region" description="Helical" evidence="1">
    <location>
        <begin position="38"/>
        <end position="61"/>
    </location>
</feature>
<evidence type="ECO:0000313" key="3">
    <source>
        <dbReference type="Proteomes" id="UP001431010"/>
    </source>
</evidence>
<sequence length="77" mass="7957">MVHVLIHHAAHAVLAHAIHAHAIVVALLRGPITVHPRIFGTLALALTNLVGLLGCAFGLHGDRLGLSGSRRALGLLG</sequence>
<gene>
    <name evidence="2" type="ORF">LQG66_03030</name>
</gene>
<keyword evidence="1" id="KW-1133">Transmembrane helix</keyword>
<keyword evidence="3" id="KW-1185">Reference proteome</keyword>